<organism evidence="2 3">
    <name type="scientific">Luedemannella flava</name>
    <dbReference type="NCBI Taxonomy" id="349316"/>
    <lineage>
        <taxon>Bacteria</taxon>
        <taxon>Bacillati</taxon>
        <taxon>Actinomycetota</taxon>
        <taxon>Actinomycetes</taxon>
        <taxon>Micromonosporales</taxon>
        <taxon>Micromonosporaceae</taxon>
        <taxon>Luedemannella</taxon>
    </lineage>
</organism>
<feature type="region of interest" description="Disordered" evidence="1">
    <location>
        <begin position="1"/>
        <end position="61"/>
    </location>
</feature>
<gene>
    <name evidence="2" type="ORF">GCM10009682_56780</name>
</gene>
<comment type="caution">
    <text evidence="2">The sequence shown here is derived from an EMBL/GenBank/DDBJ whole genome shotgun (WGS) entry which is preliminary data.</text>
</comment>
<feature type="compositionally biased region" description="Low complexity" evidence="1">
    <location>
        <begin position="16"/>
        <end position="31"/>
    </location>
</feature>
<dbReference type="EMBL" id="BAAALT010000265">
    <property type="protein sequence ID" value="GAA1830748.1"/>
    <property type="molecule type" value="Genomic_DNA"/>
</dbReference>
<accession>A0ABN2ML22</accession>
<evidence type="ECO:0000256" key="1">
    <source>
        <dbReference type="SAM" id="MobiDB-lite"/>
    </source>
</evidence>
<dbReference type="Proteomes" id="UP001500218">
    <property type="component" value="Unassembled WGS sequence"/>
</dbReference>
<evidence type="ECO:0000313" key="2">
    <source>
        <dbReference type="EMBL" id="GAA1830748.1"/>
    </source>
</evidence>
<keyword evidence="3" id="KW-1185">Reference proteome</keyword>
<protein>
    <submittedName>
        <fullName evidence="2">Uncharacterized protein</fullName>
    </submittedName>
</protein>
<reference evidence="2 3" key="1">
    <citation type="journal article" date="2019" name="Int. J. Syst. Evol. Microbiol.">
        <title>The Global Catalogue of Microorganisms (GCM) 10K type strain sequencing project: providing services to taxonomists for standard genome sequencing and annotation.</title>
        <authorList>
            <consortium name="The Broad Institute Genomics Platform"/>
            <consortium name="The Broad Institute Genome Sequencing Center for Infectious Disease"/>
            <person name="Wu L."/>
            <person name="Ma J."/>
        </authorList>
    </citation>
    <scope>NUCLEOTIDE SEQUENCE [LARGE SCALE GENOMIC DNA]</scope>
    <source>
        <strain evidence="2 3">JCM 13250</strain>
    </source>
</reference>
<sequence length="61" mass="6612">MRPVSGLPPIAPRQGPRAPRATSTPAPLPSAKVSRPRRRGRGRDESGISDEAFWAFMKGND</sequence>
<name>A0ABN2ML22_9ACTN</name>
<evidence type="ECO:0000313" key="3">
    <source>
        <dbReference type="Proteomes" id="UP001500218"/>
    </source>
</evidence>
<proteinExistence type="predicted"/>